<dbReference type="Proteomes" id="UP001058974">
    <property type="component" value="Chromosome 4"/>
</dbReference>
<organism evidence="1 2">
    <name type="scientific">Pisum sativum</name>
    <name type="common">Garden pea</name>
    <name type="synonym">Lathyrus oleraceus</name>
    <dbReference type="NCBI Taxonomy" id="3888"/>
    <lineage>
        <taxon>Eukaryota</taxon>
        <taxon>Viridiplantae</taxon>
        <taxon>Streptophyta</taxon>
        <taxon>Embryophyta</taxon>
        <taxon>Tracheophyta</taxon>
        <taxon>Spermatophyta</taxon>
        <taxon>Magnoliopsida</taxon>
        <taxon>eudicotyledons</taxon>
        <taxon>Gunneridae</taxon>
        <taxon>Pentapetalae</taxon>
        <taxon>rosids</taxon>
        <taxon>fabids</taxon>
        <taxon>Fabales</taxon>
        <taxon>Fabaceae</taxon>
        <taxon>Papilionoideae</taxon>
        <taxon>50 kb inversion clade</taxon>
        <taxon>NPAAA clade</taxon>
        <taxon>Hologalegina</taxon>
        <taxon>IRL clade</taxon>
        <taxon>Fabeae</taxon>
        <taxon>Lathyrus</taxon>
    </lineage>
</organism>
<evidence type="ECO:0000313" key="1">
    <source>
        <dbReference type="EMBL" id="KAI5419205.1"/>
    </source>
</evidence>
<dbReference type="EMBL" id="JAMSHJ010000004">
    <property type="protein sequence ID" value="KAI5419205.1"/>
    <property type="molecule type" value="Genomic_DNA"/>
</dbReference>
<comment type="caution">
    <text evidence="1">The sequence shown here is derived from an EMBL/GenBank/DDBJ whole genome shotgun (WGS) entry which is preliminary data.</text>
</comment>
<keyword evidence="2" id="KW-1185">Reference proteome</keyword>
<sequence>MEMVMNDCVVNLEIGEKWWRLIILTTLRKKDADKVEVENEMETGLSTRWRQDNNLIADVIPNLITGDINNLLTLLLSSEEIHNAVFALSPNNALGPDGLEGEFVLSIRRSSRMIWLILC</sequence>
<dbReference type="AlphaFoldDB" id="A0A9D4XHC2"/>
<name>A0A9D4XHC2_PEA</name>
<reference evidence="1 2" key="1">
    <citation type="journal article" date="2022" name="Nat. Genet.">
        <title>Improved pea reference genome and pan-genome highlight genomic features and evolutionary characteristics.</title>
        <authorList>
            <person name="Yang T."/>
            <person name="Liu R."/>
            <person name="Luo Y."/>
            <person name="Hu S."/>
            <person name="Wang D."/>
            <person name="Wang C."/>
            <person name="Pandey M.K."/>
            <person name="Ge S."/>
            <person name="Xu Q."/>
            <person name="Li N."/>
            <person name="Li G."/>
            <person name="Huang Y."/>
            <person name="Saxena R.K."/>
            <person name="Ji Y."/>
            <person name="Li M."/>
            <person name="Yan X."/>
            <person name="He Y."/>
            <person name="Liu Y."/>
            <person name="Wang X."/>
            <person name="Xiang C."/>
            <person name="Varshney R.K."/>
            <person name="Ding H."/>
            <person name="Gao S."/>
            <person name="Zong X."/>
        </authorList>
    </citation>
    <scope>NUCLEOTIDE SEQUENCE [LARGE SCALE GENOMIC DNA]</scope>
    <source>
        <strain evidence="1 2">cv. Zhongwan 6</strain>
    </source>
</reference>
<proteinExistence type="predicted"/>
<dbReference type="Gramene" id="Psat04G0339800-T1">
    <property type="protein sequence ID" value="KAI5419205.1"/>
    <property type="gene ID" value="KIW84_043398"/>
</dbReference>
<accession>A0A9D4XHC2</accession>
<gene>
    <name evidence="1" type="ORF">KIW84_043398</name>
</gene>
<protein>
    <submittedName>
        <fullName evidence="1">Uncharacterized protein</fullName>
    </submittedName>
</protein>
<evidence type="ECO:0000313" key="2">
    <source>
        <dbReference type="Proteomes" id="UP001058974"/>
    </source>
</evidence>